<feature type="region of interest" description="Disordered" evidence="4">
    <location>
        <begin position="18"/>
        <end position="52"/>
    </location>
</feature>
<evidence type="ECO:0000259" key="6">
    <source>
        <dbReference type="PROSITE" id="PS00624"/>
    </source>
</evidence>
<evidence type="ECO:0000256" key="3">
    <source>
        <dbReference type="RuleBase" id="RU003968"/>
    </source>
</evidence>
<feature type="binding site" evidence="2">
    <location>
        <position position="420"/>
    </location>
    <ligand>
        <name>substrate</name>
    </ligand>
</feature>
<name>M3D0N8_SPHMS</name>
<proteinExistence type="inferred from homology"/>
<dbReference type="PROSITE" id="PS00623">
    <property type="entry name" value="GMC_OXRED_1"/>
    <property type="match status" value="1"/>
</dbReference>
<dbReference type="SUPFAM" id="SSF51905">
    <property type="entry name" value="FAD/NAD(P)-binding domain"/>
    <property type="match status" value="1"/>
</dbReference>
<evidence type="ECO:0000313" key="8">
    <source>
        <dbReference type="Proteomes" id="UP000016931"/>
    </source>
</evidence>
<comment type="cofactor">
    <cofactor evidence="2">
        <name>FAD</name>
        <dbReference type="ChEBI" id="CHEBI:57692"/>
    </cofactor>
</comment>
<evidence type="ECO:0000313" key="7">
    <source>
        <dbReference type="EMBL" id="EMF10043.1"/>
    </source>
</evidence>
<dbReference type="GO" id="GO:0016614">
    <property type="term" value="F:oxidoreductase activity, acting on CH-OH group of donors"/>
    <property type="evidence" value="ECO:0007669"/>
    <property type="project" value="InterPro"/>
</dbReference>
<dbReference type="Pfam" id="PF05199">
    <property type="entry name" value="GMC_oxred_C"/>
    <property type="match status" value="1"/>
</dbReference>
<dbReference type="Proteomes" id="UP000016931">
    <property type="component" value="Unassembled WGS sequence"/>
</dbReference>
<feature type="binding site" evidence="2">
    <location>
        <position position="301"/>
    </location>
    <ligand>
        <name>FAD</name>
        <dbReference type="ChEBI" id="CHEBI:57692"/>
    </ligand>
</feature>
<dbReference type="PIRSF" id="PIRSF000137">
    <property type="entry name" value="Alcohol_oxidase"/>
    <property type="match status" value="1"/>
</dbReference>
<feature type="domain" description="Glucose-methanol-choline oxidoreductase N-terminal" evidence="5">
    <location>
        <begin position="144"/>
        <end position="167"/>
    </location>
</feature>
<dbReference type="GeneID" id="27903736"/>
<dbReference type="RefSeq" id="XP_016758164.1">
    <property type="nucleotide sequence ID" value="XM_016906599.1"/>
</dbReference>
<evidence type="ECO:0000256" key="4">
    <source>
        <dbReference type="SAM" id="MobiDB-lite"/>
    </source>
</evidence>
<protein>
    <submittedName>
        <fullName evidence="7">Alcohol oxidase</fullName>
    </submittedName>
</protein>
<feature type="domain" description="Glucose-methanol-choline oxidoreductase N-terminal" evidence="6">
    <location>
        <begin position="336"/>
        <end position="350"/>
    </location>
</feature>
<dbReference type="AlphaFoldDB" id="M3D0N8"/>
<dbReference type="InterPro" id="IPR000172">
    <property type="entry name" value="GMC_OxRdtase_N"/>
</dbReference>
<accession>M3D0N8</accession>
<dbReference type="Gene3D" id="3.30.560.10">
    <property type="entry name" value="Glucose Oxidase, domain 3"/>
    <property type="match status" value="1"/>
</dbReference>
<dbReference type="SUPFAM" id="SSF54373">
    <property type="entry name" value="FAD-linked reductases, C-terminal domain"/>
    <property type="match status" value="1"/>
</dbReference>
<keyword evidence="8" id="KW-1185">Reference proteome</keyword>
<keyword evidence="2 3" id="KW-0274">FAD</keyword>
<dbReference type="eggNOG" id="KOG1238">
    <property type="taxonomic scope" value="Eukaryota"/>
</dbReference>
<dbReference type="STRING" id="692275.M3D0N8"/>
<evidence type="ECO:0000256" key="1">
    <source>
        <dbReference type="ARBA" id="ARBA00010790"/>
    </source>
</evidence>
<reference evidence="7 8" key="1">
    <citation type="journal article" date="2012" name="PLoS Pathog.">
        <title>Diverse lifestyles and strategies of plant pathogenesis encoded in the genomes of eighteen Dothideomycetes fungi.</title>
        <authorList>
            <person name="Ohm R.A."/>
            <person name="Feau N."/>
            <person name="Henrissat B."/>
            <person name="Schoch C.L."/>
            <person name="Horwitz B.A."/>
            <person name="Barry K.W."/>
            <person name="Condon B.J."/>
            <person name="Copeland A.C."/>
            <person name="Dhillon B."/>
            <person name="Glaser F."/>
            <person name="Hesse C.N."/>
            <person name="Kosti I."/>
            <person name="LaButti K."/>
            <person name="Lindquist E.A."/>
            <person name="Lucas S."/>
            <person name="Salamov A.A."/>
            <person name="Bradshaw R.E."/>
            <person name="Ciuffetti L."/>
            <person name="Hamelin R.C."/>
            <person name="Kema G.H.J."/>
            <person name="Lawrence C."/>
            <person name="Scott J.A."/>
            <person name="Spatafora J.W."/>
            <person name="Turgeon B.G."/>
            <person name="de Wit P.J.G.M."/>
            <person name="Zhong S."/>
            <person name="Goodwin S.B."/>
            <person name="Grigoriev I.V."/>
        </authorList>
    </citation>
    <scope>NUCLEOTIDE SEQUENCE [LARGE SCALE GENOMIC DNA]</scope>
    <source>
        <strain evidence="7 8">SO2202</strain>
    </source>
</reference>
<dbReference type="PANTHER" id="PTHR11552:SF210">
    <property type="entry name" value="GLUCOSE-METHANOL-CHOLINE OXIDOREDUCTASE N-TERMINAL DOMAIN-CONTAINING PROTEIN-RELATED"/>
    <property type="match status" value="1"/>
</dbReference>
<evidence type="ECO:0000256" key="2">
    <source>
        <dbReference type="PIRSR" id="PIRSR000137-2"/>
    </source>
</evidence>
<comment type="similarity">
    <text evidence="1 3">Belongs to the GMC oxidoreductase family.</text>
</comment>
<keyword evidence="3" id="KW-0285">Flavoprotein</keyword>
<sequence>MNESSLAHVPPGCGPSLGSSPDCKPHHSPPCTPTTHQPQMAANGVNGHGDLPALHTTPEDFLKHDYDFIIIGGGTAGLVVAARLTENEDLKVGVLEAGTCKLGDMLVDSPVMFMQTFNNPDYDWGFMTEPQTANKGRRHHIPRGKALGGSSAINYMMYVRGSKQDYDDWAIIAEDEGWGADEMMKYMRKHQTLEPIDDSVTERSTYPFVGEHHGTSGPARTSFNDWRLPIEDDFIKACDDACGLDKKPVDPWSGDHIGFYNTLGLVARSGPNKGLRSYAARGYFAANAHRPNLHVLTSAMVQRIELDGNTATGVTFTHGGNTHTVAAKKEVLVAGGAIQSPQILELSGIGDPEILRAAGVEPLIENRAVGANFQDHVLTVGCWEVKPGNMTLESIHNPAVMEAAQKQLAETGGGPLTSICSMQGFFPYKQFATAEELSTVIKNIQAELPHLTPYQRKQYERTIAHLQDDASANLQLVLVPNHYGMEQGIEDQSRVFPPPADPINDPQAISAAMCLQYPLSRGTVHIKTSLATDHPAVDPAFLKNESDVDVLAAGLKMLGHVENSPHLRDKISQRLYPRPGADMFSTEEMKDAVREICMSEYHACGSVAMGDATDTKLVVKGTRNVRCVDASIFPNHVSGNIVSSVYAVAEKAADLIKEDWLYGGLKGVVAAAAA</sequence>
<organism evidence="7 8">
    <name type="scientific">Sphaerulina musiva (strain SO2202)</name>
    <name type="common">Poplar stem canker fungus</name>
    <name type="synonym">Septoria musiva</name>
    <dbReference type="NCBI Taxonomy" id="692275"/>
    <lineage>
        <taxon>Eukaryota</taxon>
        <taxon>Fungi</taxon>
        <taxon>Dikarya</taxon>
        <taxon>Ascomycota</taxon>
        <taxon>Pezizomycotina</taxon>
        <taxon>Dothideomycetes</taxon>
        <taxon>Dothideomycetidae</taxon>
        <taxon>Mycosphaerellales</taxon>
        <taxon>Mycosphaerellaceae</taxon>
        <taxon>Sphaerulina</taxon>
    </lineage>
</organism>
<dbReference type="GO" id="GO:0050660">
    <property type="term" value="F:flavin adenine dinucleotide binding"/>
    <property type="evidence" value="ECO:0007669"/>
    <property type="project" value="InterPro"/>
</dbReference>
<dbReference type="HOGENOM" id="CLU_002865_6_0_1"/>
<dbReference type="EMBL" id="KB456268">
    <property type="protein sequence ID" value="EMF10043.1"/>
    <property type="molecule type" value="Genomic_DNA"/>
</dbReference>
<dbReference type="Pfam" id="PF00732">
    <property type="entry name" value="GMC_oxred_N"/>
    <property type="match status" value="1"/>
</dbReference>
<dbReference type="PANTHER" id="PTHR11552">
    <property type="entry name" value="GLUCOSE-METHANOL-CHOLINE GMC OXIDOREDUCTASE"/>
    <property type="match status" value="1"/>
</dbReference>
<dbReference type="OMA" id="GINYMMY"/>
<dbReference type="InterPro" id="IPR007867">
    <property type="entry name" value="GMC_OxRtase_C"/>
</dbReference>
<evidence type="ECO:0000259" key="5">
    <source>
        <dbReference type="PROSITE" id="PS00623"/>
    </source>
</evidence>
<gene>
    <name evidence="7" type="ORF">SEPMUDRAFT_151105</name>
</gene>
<dbReference type="Gene3D" id="3.50.50.60">
    <property type="entry name" value="FAD/NAD(P)-binding domain"/>
    <property type="match status" value="1"/>
</dbReference>
<dbReference type="PROSITE" id="PS00624">
    <property type="entry name" value="GMC_OXRED_2"/>
    <property type="match status" value="1"/>
</dbReference>
<dbReference type="InterPro" id="IPR012132">
    <property type="entry name" value="GMC_OxRdtase"/>
</dbReference>
<dbReference type="OrthoDB" id="269227at2759"/>
<dbReference type="InterPro" id="IPR036188">
    <property type="entry name" value="FAD/NAD-bd_sf"/>
</dbReference>